<keyword evidence="10" id="KW-1185">Reference proteome</keyword>
<evidence type="ECO:0000313" key="9">
    <source>
        <dbReference type="EMBL" id="TFB14292.1"/>
    </source>
</evidence>
<dbReference type="Pfam" id="PF01510">
    <property type="entry name" value="Amidase_2"/>
    <property type="match status" value="1"/>
</dbReference>
<evidence type="ECO:0000256" key="7">
    <source>
        <dbReference type="ARBA" id="ARBA00032390"/>
    </source>
</evidence>
<comment type="catalytic activity">
    <reaction evidence="1">
        <text>Hydrolyzes the link between N-acetylmuramoyl residues and L-amino acid residues in certain cell-wall glycopeptides.</text>
        <dbReference type="EC" id="3.5.1.28"/>
    </reaction>
</comment>
<dbReference type="Pfam" id="PF00395">
    <property type="entry name" value="SLH"/>
    <property type="match status" value="1"/>
</dbReference>
<evidence type="ECO:0000313" key="10">
    <source>
        <dbReference type="Proteomes" id="UP000297975"/>
    </source>
</evidence>
<evidence type="ECO:0000256" key="5">
    <source>
        <dbReference type="ARBA" id="ARBA00023316"/>
    </source>
</evidence>
<dbReference type="PANTHER" id="PTHR30417:SF1">
    <property type="entry name" value="N-ACETYLMURAMOYL-L-ALANINE AMIDASE AMID"/>
    <property type="match status" value="1"/>
</dbReference>
<evidence type="ECO:0000259" key="8">
    <source>
        <dbReference type="PROSITE" id="PS51272"/>
    </source>
</evidence>
<dbReference type="GO" id="GO:0009253">
    <property type="term" value="P:peptidoglycan catabolic process"/>
    <property type="evidence" value="ECO:0007669"/>
    <property type="project" value="InterPro"/>
</dbReference>
<dbReference type="Gene3D" id="3.40.80.10">
    <property type="entry name" value="Peptidoglycan recognition protein-like"/>
    <property type="match status" value="1"/>
</dbReference>
<evidence type="ECO:0000256" key="6">
    <source>
        <dbReference type="ARBA" id="ARBA00030881"/>
    </source>
</evidence>
<accession>A0A4Y8IE76</accession>
<protein>
    <recommendedName>
        <fullName evidence="2">N-acetylmuramoyl-L-alanine amidase</fullName>
        <ecNumber evidence="2">3.5.1.28</ecNumber>
    </recommendedName>
    <alternativeName>
        <fullName evidence="7">Autolysin</fullName>
    </alternativeName>
    <alternativeName>
        <fullName evidence="6">Cell wall hydrolase</fullName>
    </alternativeName>
</protein>
<feature type="domain" description="SLH" evidence="8">
    <location>
        <begin position="182"/>
        <end position="242"/>
    </location>
</feature>
<evidence type="ECO:0000256" key="4">
    <source>
        <dbReference type="ARBA" id="ARBA00022801"/>
    </source>
</evidence>
<proteinExistence type="predicted"/>
<gene>
    <name evidence="9" type="ORF">E3U55_14020</name>
</gene>
<dbReference type="AlphaFoldDB" id="A0A4Y8IE76"/>
<dbReference type="RefSeq" id="WP_134341103.1">
    <property type="nucleotide sequence ID" value="NZ_SOPW01000017.1"/>
</dbReference>
<dbReference type="InterPro" id="IPR001119">
    <property type="entry name" value="SLH_dom"/>
</dbReference>
<dbReference type="EC" id="3.5.1.28" evidence="2"/>
<dbReference type="PROSITE" id="PS51272">
    <property type="entry name" value="SLH"/>
    <property type="match status" value="1"/>
</dbReference>
<dbReference type="GO" id="GO:0071555">
    <property type="term" value="P:cell wall organization"/>
    <property type="evidence" value="ECO:0007669"/>
    <property type="project" value="UniProtKB-KW"/>
</dbReference>
<comment type="caution">
    <text evidence="9">The sequence shown here is derived from an EMBL/GenBank/DDBJ whole genome shotgun (WGS) entry which is preliminary data.</text>
</comment>
<dbReference type="InterPro" id="IPR036505">
    <property type="entry name" value="Amidase/PGRP_sf"/>
</dbReference>
<dbReference type="GO" id="GO:0008745">
    <property type="term" value="F:N-acetylmuramoyl-L-alanine amidase activity"/>
    <property type="evidence" value="ECO:0007669"/>
    <property type="project" value="UniProtKB-EC"/>
</dbReference>
<evidence type="ECO:0000256" key="1">
    <source>
        <dbReference type="ARBA" id="ARBA00001561"/>
    </source>
</evidence>
<dbReference type="InterPro" id="IPR051206">
    <property type="entry name" value="NAMLAA_amidase_2"/>
</dbReference>
<dbReference type="PANTHER" id="PTHR30417">
    <property type="entry name" value="N-ACETYLMURAMOYL-L-ALANINE AMIDASE AMID"/>
    <property type="match status" value="1"/>
</dbReference>
<dbReference type="Proteomes" id="UP000297975">
    <property type="component" value="Unassembled WGS sequence"/>
</dbReference>
<dbReference type="SUPFAM" id="SSF55846">
    <property type="entry name" value="N-acetylmuramoyl-L-alanine amidase-like"/>
    <property type="match status" value="1"/>
</dbReference>
<dbReference type="GO" id="GO:0009254">
    <property type="term" value="P:peptidoglycan turnover"/>
    <property type="evidence" value="ECO:0007669"/>
    <property type="project" value="TreeGrafter"/>
</dbReference>
<dbReference type="EMBL" id="SOPW01000017">
    <property type="protein sequence ID" value="TFB14292.1"/>
    <property type="molecule type" value="Genomic_DNA"/>
</dbReference>
<keyword evidence="3" id="KW-0732">Signal</keyword>
<dbReference type="SMART" id="SM00644">
    <property type="entry name" value="Ami_2"/>
    <property type="match status" value="1"/>
</dbReference>
<keyword evidence="4" id="KW-0378">Hydrolase</keyword>
<keyword evidence="5" id="KW-0961">Cell wall biogenesis/degradation</keyword>
<evidence type="ECO:0000256" key="3">
    <source>
        <dbReference type="ARBA" id="ARBA00022729"/>
    </source>
</evidence>
<name>A0A4Y8IE76_9BACI</name>
<organism evidence="9 10">
    <name type="scientific">Filobacillus milosensis</name>
    <dbReference type="NCBI Taxonomy" id="94137"/>
    <lineage>
        <taxon>Bacteria</taxon>
        <taxon>Bacillati</taxon>
        <taxon>Bacillota</taxon>
        <taxon>Bacilli</taxon>
        <taxon>Bacillales</taxon>
        <taxon>Bacillaceae</taxon>
        <taxon>Filobacillus</taxon>
    </lineage>
</organism>
<sequence length="242" mass="28212">MAIRDKYKIERRYIKKGKSRSGQRLEGLKPKFLVAHETANNNASADDHFNYFNNHQPEASAHTFIDENKILEIIPLSEKAWHVQYQKTKDNEMFGSDANDVAIGVELCRPGRFSKAYDRYVWYFAYLCHEFELSPKEHIVAHSLLDPERRNDPQSWLKLHGVTWSQFLNSVDSYYNKWSVEEGSIFKDVPDDHWAIEEIKLLKEKGVLVGYPDGTFGLHKTVTREEFAVGLANLYKRIKSEK</sequence>
<dbReference type="CDD" id="cd06583">
    <property type="entry name" value="PGRP"/>
    <property type="match status" value="1"/>
</dbReference>
<reference evidence="9 10" key="1">
    <citation type="submission" date="2019-03" db="EMBL/GenBank/DDBJ databases">
        <authorList>
            <person name="He R.-H."/>
        </authorList>
    </citation>
    <scope>NUCLEOTIDE SEQUENCE [LARGE SCALE GENOMIC DNA]</scope>
    <source>
        <strain evidence="10">SH 714</strain>
    </source>
</reference>
<dbReference type="OrthoDB" id="9794294at2"/>
<evidence type="ECO:0000256" key="2">
    <source>
        <dbReference type="ARBA" id="ARBA00011901"/>
    </source>
</evidence>
<dbReference type="InterPro" id="IPR002502">
    <property type="entry name" value="Amidase_domain"/>
</dbReference>